<evidence type="ECO:0000313" key="2">
    <source>
        <dbReference type="Proteomes" id="UP000076078"/>
    </source>
</evidence>
<dbReference type="AlphaFoldDB" id="A0A152A920"/>
<dbReference type="InParanoid" id="A0A152A920"/>
<reference evidence="1 2" key="1">
    <citation type="submission" date="2015-12" db="EMBL/GenBank/DDBJ databases">
        <title>Dictyostelia acquired genes for synthesis and detection of signals that induce cell-type specialization by lateral gene transfer from prokaryotes.</title>
        <authorList>
            <person name="Gloeckner G."/>
            <person name="Schaap P."/>
        </authorList>
    </citation>
    <scope>NUCLEOTIDE SEQUENCE [LARGE SCALE GENOMIC DNA]</scope>
    <source>
        <strain evidence="1 2">TK</strain>
    </source>
</reference>
<proteinExistence type="predicted"/>
<gene>
    <name evidence="1" type="ORF">DLAC_00184</name>
</gene>
<protein>
    <submittedName>
        <fullName evidence="1">Uncharacterized protein</fullName>
    </submittedName>
</protein>
<dbReference type="EMBL" id="LODT01000001">
    <property type="protein sequence ID" value="KYR02719.1"/>
    <property type="molecule type" value="Genomic_DNA"/>
</dbReference>
<dbReference type="Proteomes" id="UP000076078">
    <property type="component" value="Unassembled WGS sequence"/>
</dbReference>
<name>A0A152A920_TIELA</name>
<evidence type="ECO:0000313" key="1">
    <source>
        <dbReference type="EMBL" id="KYR02719.1"/>
    </source>
</evidence>
<comment type="caution">
    <text evidence="1">The sequence shown here is derived from an EMBL/GenBank/DDBJ whole genome shotgun (WGS) entry which is preliminary data.</text>
</comment>
<accession>A0A152A920</accession>
<organism evidence="1 2">
    <name type="scientific">Tieghemostelium lacteum</name>
    <name type="common">Slime mold</name>
    <name type="synonym">Dictyostelium lacteum</name>
    <dbReference type="NCBI Taxonomy" id="361077"/>
    <lineage>
        <taxon>Eukaryota</taxon>
        <taxon>Amoebozoa</taxon>
        <taxon>Evosea</taxon>
        <taxon>Eumycetozoa</taxon>
        <taxon>Dictyostelia</taxon>
        <taxon>Dictyosteliales</taxon>
        <taxon>Raperosteliaceae</taxon>
        <taxon>Tieghemostelium</taxon>
    </lineage>
</organism>
<sequence length="75" mass="9171">MITFPLFYKAYKYFRYRYKYSKLCPIILNNNVFIIEEELGDAIEILQDELHQKDITVTKLKKENSMEKENSKYCY</sequence>
<keyword evidence="2" id="KW-1185">Reference proteome</keyword>